<organism evidence="1">
    <name type="scientific">Timema cristinae</name>
    <name type="common">Walking stick</name>
    <dbReference type="NCBI Taxonomy" id="61476"/>
    <lineage>
        <taxon>Eukaryota</taxon>
        <taxon>Metazoa</taxon>
        <taxon>Ecdysozoa</taxon>
        <taxon>Arthropoda</taxon>
        <taxon>Hexapoda</taxon>
        <taxon>Insecta</taxon>
        <taxon>Pterygota</taxon>
        <taxon>Neoptera</taxon>
        <taxon>Polyneoptera</taxon>
        <taxon>Phasmatodea</taxon>
        <taxon>Timematodea</taxon>
        <taxon>Timematoidea</taxon>
        <taxon>Timematidae</taxon>
        <taxon>Timema</taxon>
    </lineage>
</organism>
<sequence length="460" mass="53120">MTPLSSTSTVSFFRLPLSDPRRTHIKCLSNKKLQRRLLDLGLDDAPPNYPKQEASLEKQRDRKIVPFKAEYSSLLLQQRSKTQTGLFTMASWLEYRVPLASASSHDAIRLDIKITFKLLQHYLIHIFRGERKELMKYLETEENTELFMLDFAAFYWSERIHLLQCINIIVTHCGNKKHPLSGCYTDLIEKMPDDILELMFSQLTSALNVFTPTLLTHGELMVPAQQQQWYQNYLHELMQIINNLFFCLKGYQTSSLNLLKTLQLCMMPDSDYRKSYFAFLKKRTAFRCYDSDYLLSNSDALDEVNRIVSAMDQRGAHGVIVMGWAFIKNIIADDDEQKTLAESNLENLYGNFDDVCSFLSQLLSNPIFQWRNLVQSRMWRQLAKGTTLQGQGYSGSWPKALSYKDKDTAAVCRRVLRPLALSSKSLNLFCAVVGGRVKGTDQSILPCQQEQMDHENHGWR</sequence>
<proteinExistence type="predicted"/>
<dbReference type="AlphaFoldDB" id="A0A7R9CA25"/>
<gene>
    <name evidence="1" type="ORF">TCEB3V08_LOCUS928</name>
</gene>
<accession>A0A7R9CA25</accession>
<dbReference type="EMBL" id="OC316609">
    <property type="protein sequence ID" value="CAD7392926.1"/>
    <property type="molecule type" value="Genomic_DNA"/>
</dbReference>
<dbReference type="PANTHER" id="PTHR31431:SF1">
    <property type="entry name" value="NUCLEOPORIN NUP188"/>
    <property type="match status" value="1"/>
</dbReference>
<protein>
    <submittedName>
        <fullName evidence="1">Uncharacterized protein</fullName>
    </submittedName>
</protein>
<reference evidence="1" key="1">
    <citation type="submission" date="2020-11" db="EMBL/GenBank/DDBJ databases">
        <authorList>
            <person name="Tran Van P."/>
        </authorList>
    </citation>
    <scope>NUCLEOTIDE SEQUENCE</scope>
</reference>
<name>A0A7R9CA25_TIMCR</name>
<dbReference type="GO" id="GO:0044611">
    <property type="term" value="C:nuclear pore inner ring"/>
    <property type="evidence" value="ECO:0007669"/>
    <property type="project" value="TreeGrafter"/>
</dbReference>
<evidence type="ECO:0000313" key="1">
    <source>
        <dbReference type="EMBL" id="CAD7392926.1"/>
    </source>
</evidence>
<dbReference type="InterPro" id="IPR044840">
    <property type="entry name" value="Nup188"/>
</dbReference>
<dbReference type="GO" id="GO:0006606">
    <property type="term" value="P:protein import into nucleus"/>
    <property type="evidence" value="ECO:0007669"/>
    <property type="project" value="TreeGrafter"/>
</dbReference>
<dbReference type="PANTHER" id="PTHR31431">
    <property type="entry name" value="NUCLEOPORIN NUP188 HOMOLOG"/>
    <property type="match status" value="1"/>
</dbReference>
<dbReference type="GO" id="GO:0006405">
    <property type="term" value="P:RNA export from nucleus"/>
    <property type="evidence" value="ECO:0007669"/>
    <property type="project" value="TreeGrafter"/>
</dbReference>
<dbReference type="GO" id="GO:0017056">
    <property type="term" value="F:structural constituent of nuclear pore"/>
    <property type="evidence" value="ECO:0007669"/>
    <property type="project" value="InterPro"/>
</dbReference>